<dbReference type="NCBIfam" id="TIGR02497">
    <property type="entry name" value="yscI_hrpB_dom"/>
    <property type="match status" value="1"/>
</dbReference>
<gene>
    <name evidence="1" type="ORF">NCTC11470_03147</name>
</gene>
<accession>A0A380PWS4</accession>
<organism evidence="1 2">
    <name type="scientific">Yersinia frederiksenii</name>
    <dbReference type="NCBI Taxonomy" id="29484"/>
    <lineage>
        <taxon>Bacteria</taxon>
        <taxon>Pseudomonadati</taxon>
        <taxon>Pseudomonadota</taxon>
        <taxon>Gammaproteobacteria</taxon>
        <taxon>Enterobacterales</taxon>
        <taxon>Yersiniaceae</taxon>
        <taxon>Yersinia</taxon>
    </lineage>
</organism>
<evidence type="ECO:0000313" key="2">
    <source>
        <dbReference type="Proteomes" id="UP000254835"/>
    </source>
</evidence>
<protein>
    <submittedName>
        <fullName evidence="1">Putative type III secretion apparatus</fullName>
    </submittedName>
</protein>
<sequence length="82" mass="9002">MDIDAIKATAAQFTSFKPPADVQKIAEFAQLMQQTEPLTTMMPPDQLLSIQSEWMHATLAVDLTAKVTGVVGQNINKLVNMQ</sequence>
<dbReference type="Pfam" id="PF17001">
    <property type="entry name" value="T3SS_basalb_I"/>
    <property type="match status" value="1"/>
</dbReference>
<dbReference type="GO" id="GO:0030254">
    <property type="term" value="P:protein secretion by the type III secretion system"/>
    <property type="evidence" value="ECO:0007669"/>
    <property type="project" value="InterPro"/>
</dbReference>
<name>A0A380PWS4_YERFR</name>
<dbReference type="Proteomes" id="UP000254835">
    <property type="component" value="Unassembled WGS sequence"/>
</dbReference>
<dbReference type="RefSeq" id="WP_004706936.1">
    <property type="nucleotide sequence ID" value="NZ_CABHXP010000178.1"/>
</dbReference>
<dbReference type="GeneID" id="57904820"/>
<dbReference type="OrthoDB" id="6476629at2"/>
<proteinExistence type="predicted"/>
<reference evidence="1 2" key="1">
    <citation type="submission" date="2018-06" db="EMBL/GenBank/DDBJ databases">
        <authorList>
            <consortium name="Pathogen Informatics"/>
            <person name="Doyle S."/>
        </authorList>
    </citation>
    <scope>NUCLEOTIDE SEQUENCE [LARGE SCALE GENOMIC DNA]</scope>
    <source>
        <strain evidence="1 2">NCTC11470</strain>
    </source>
</reference>
<dbReference type="InterPro" id="IPR012670">
    <property type="entry name" value="T3SS_YscI/HrpB"/>
</dbReference>
<dbReference type="AlphaFoldDB" id="A0A380PWS4"/>
<evidence type="ECO:0000313" key="1">
    <source>
        <dbReference type="EMBL" id="SUP78044.1"/>
    </source>
</evidence>
<dbReference type="EMBL" id="UHJA01000001">
    <property type="protein sequence ID" value="SUP78044.1"/>
    <property type="molecule type" value="Genomic_DNA"/>
</dbReference>